<name>A0A8S3W2Q4_PARAO</name>
<dbReference type="GO" id="GO:0046872">
    <property type="term" value="F:metal ion binding"/>
    <property type="evidence" value="ECO:0007669"/>
    <property type="project" value="UniProtKB-KW"/>
</dbReference>
<evidence type="ECO:0000259" key="3">
    <source>
        <dbReference type="Pfam" id="PF13359"/>
    </source>
</evidence>
<keyword evidence="5" id="KW-1185">Reference proteome</keyword>
<dbReference type="EMBL" id="CAJQZP010000081">
    <property type="protein sequence ID" value="CAG4937366.1"/>
    <property type="molecule type" value="Genomic_DNA"/>
</dbReference>
<dbReference type="InterPro" id="IPR027806">
    <property type="entry name" value="HARBI1_dom"/>
</dbReference>
<protein>
    <submittedName>
        <fullName evidence="4">(apollo) hypothetical protein</fullName>
    </submittedName>
</protein>
<comment type="caution">
    <text evidence="4">The sequence shown here is derived from an EMBL/GenBank/DDBJ whole genome shotgun (WGS) entry which is preliminary data.</text>
</comment>
<sequence>MDLTLLSSDSDSDLEMLARLSDSSDEDEILRRPPNRIRRVNYTPSLDDAECDAGQFGNRRLLGDSAYPNRPYLLTPVLNPVYEVEHRYNEVHIKTRNTIKGAFGVWKRRFPVVALTLRLSIPNMQAVITATTVLHNICRNQNLTEIPSEIELPSIDNSTMPHNGVVYDIPTNHRSDLINNYFMTL</sequence>
<evidence type="ECO:0000313" key="4">
    <source>
        <dbReference type="EMBL" id="CAG4937366.1"/>
    </source>
</evidence>
<evidence type="ECO:0000256" key="1">
    <source>
        <dbReference type="ARBA" id="ARBA00001968"/>
    </source>
</evidence>
<organism evidence="4 5">
    <name type="scientific">Parnassius apollo</name>
    <name type="common">Apollo butterfly</name>
    <name type="synonym">Papilio apollo</name>
    <dbReference type="NCBI Taxonomy" id="110799"/>
    <lineage>
        <taxon>Eukaryota</taxon>
        <taxon>Metazoa</taxon>
        <taxon>Ecdysozoa</taxon>
        <taxon>Arthropoda</taxon>
        <taxon>Hexapoda</taxon>
        <taxon>Insecta</taxon>
        <taxon>Pterygota</taxon>
        <taxon>Neoptera</taxon>
        <taxon>Endopterygota</taxon>
        <taxon>Lepidoptera</taxon>
        <taxon>Glossata</taxon>
        <taxon>Ditrysia</taxon>
        <taxon>Papilionoidea</taxon>
        <taxon>Papilionidae</taxon>
        <taxon>Parnassiinae</taxon>
        <taxon>Parnassini</taxon>
        <taxon>Parnassius</taxon>
        <taxon>Parnassius</taxon>
    </lineage>
</organism>
<gene>
    <name evidence="4" type="ORF">PAPOLLO_LOCUS1412</name>
</gene>
<dbReference type="AlphaFoldDB" id="A0A8S3W2Q4"/>
<reference evidence="4" key="1">
    <citation type="submission" date="2021-04" db="EMBL/GenBank/DDBJ databases">
        <authorList>
            <person name="Tunstrom K."/>
        </authorList>
    </citation>
    <scope>NUCLEOTIDE SEQUENCE</scope>
</reference>
<comment type="cofactor">
    <cofactor evidence="1">
        <name>a divalent metal cation</name>
        <dbReference type="ChEBI" id="CHEBI:60240"/>
    </cofactor>
</comment>
<accession>A0A8S3W2Q4</accession>
<dbReference type="Proteomes" id="UP000691718">
    <property type="component" value="Unassembled WGS sequence"/>
</dbReference>
<keyword evidence="2" id="KW-0479">Metal-binding</keyword>
<evidence type="ECO:0000313" key="5">
    <source>
        <dbReference type="Proteomes" id="UP000691718"/>
    </source>
</evidence>
<dbReference type="Pfam" id="PF13359">
    <property type="entry name" value="DDE_Tnp_4"/>
    <property type="match status" value="1"/>
</dbReference>
<dbReference type="OrthoDB" id="2430314at2759"/>
<feature type="domain" description="DDE Tnp4" evidence="3">
    <location>
        <begin position="58"/>
        <end position="136"/>
    </location>
</feature>
<evidence type="ECO:0000256" key="2">
    <source>
        <dbReference type="ARBA" id="ARBA00022723"/>
    </source>
</evidence>
<proteinExistence type="predicted"/>